<comment type="caution">
    <text evidence="1">The sequence shown here is derived from an EMBL/GenBank/DDBJ whole genome shotgun (WGS) entry which is preliminary data.</text>
</comment>
<proteinExistence type="predicted"/>
<evidence type="ECO:0000313" key="1">
    <source>
        <dbReference type="EMBL" id="RRT60161.1"/>
    </source>
</evidence>
<sequence length="87" mass="9277">MRRCWAPAPTAGVVPAGGTSTGIAPCWRSLLRVAALAGDASARRRSSCRRRARSRLLACGMLPLRATARTYCNLAVAYHPLSLLPSL</sequence>
<organism evidence="1 2">
    <name type="scientific">Ensete ventricosum</name>
    <name type="common">Abyssinian banana</name>
    <name type="synonym">Musa ensete</name>
    <dbReference type="NCBI Taxonomy" id="4639"/>
    <lineage>
        <taxon>Eukaryota</taxon>
        <taxon>Viridiplantae</taxon>
        <taxon>Streptophyta</taxon>
        <taxon>Embryophyta</taxon>
        <taxon>Tracheophyta</taxon>
        <taxon>Spermatophyta</taxon>
        <taxon>Magnoliopsida</taxon>
        <taxon>Liliopsida</taxon>
        <taxon>Zingiberales</taxon>
        <taxon>Musaceae</taxon>
        <taxon>Ensete</taxon>
    </lineage>
</organism>
<accession>A0A426Z878</accession>
<gene>
    <name evidence="1" type="ORF">B296_00032832</name>
</gene>
<evidence type="ECO:0000313" key="2">
    <source>
        <dbReference type="Proteomes" id="UP000287651"/>
    </source>
</evidence>
<dbReference type="EMBL" id="AMZH03007903">
    <property type="protein sequence ID" value="RRT60161.1"/>
    <property type="molecule type" value="Genomic_DNA"/>
</dbReference>
<name>A0A426Z878_ENSVE</name>
<dbReference type="AlphaFoldDB" id="A0A426Z878"/>
<reference evidence="1 2" key="1">
    <citation type="journal article" date="2014" name="Agronomy (Basel)">
        <title>A Draft Genome Sequence for Ensete ventricosum, the Drought-Tolerant Tree Against Hunger.</title>
        <authorList>
            <person name="Harrison J."/>
            <person name="Moore K.A."/>
            <person name="Paszkiewicz K."/>
            <person name="Jones T."/>
            <person name="Grant M."/>
            <person name="Ambacheew D."/>
            <person name="Muzemil S."/>
            <person name="Studholme D.J."/>
        </authorList>
    </citation>
    <scope>NUCLEOTIDE SEQUENCE [LARGE SCALE GENOMIC DNA]</scope>
</reference>
<protein>
    <submittedName>
        <fullName evidence="1">Uncharacterized protein</fullName>
    </submittedName>
</protein>
<dbReference type="Proteomes" id="UP000287651">
    <property type="component" value="Unassembled WGS sequence"/>
</dbReference>